<dbReference type="Gene3D" id="1.10.1450.10">
    <property type="entry name" value="Tetraspanin"/>
    <property type="match status" value="1"/>
</dbReference>
<dbReference type="InterPro" id="IPR000301">
    <property type="entry name" value="Tetraspanin_animals"/>
</dbReference>
<dbReference type="InterPro" id="IPR018499">
    <property type="entry name" value="Tetraspanin/Peripherin"/>
</dbReference>
<evidence type="ECO:0000256" key="8">
    <source>
        <dbReference type="ARBA" id="ARBA00046464"/>
    </source>
</evidence>
<reference evidence="11" key="1">
    <citation type="submission" date="2021-04" db="EMBL/GenBank/DDBJ databases">
        <authorList>
            <consortium name="Wellcome Sanger Institute Data Sharing"/>
        </authorList>
    </citation>
    <scope>NUCLEOTIDE SEQUENCE [LARGE SCALE GENOMIC DNA]</scope>
</reference>
<dbReference type="SUPFAM" id="SSF48652">
    <property type="entry name" value="Tetraspanin"/>
    <property type="match status" value="1"/>
</dbReference>
<dbReference type="GO" id="GO:0005886">
    <property type="term" value="C:plasma membrane"/>
    <property type="evidence" value="ECO:0007669"/>
    <property type="project" value="TreeGrafter"/>
</dbReference>
<reference evidence="11" key="2">
    <citation type="submission" date="2025-08" db="UniProtKB">
        <authorList>
            <consortium name="Ensembl"/>
        </authorList>
    </citation>
    <scope>IDENTIFICATION</scope>
</reference>
<sequence>TECKDQTVEMVILFRFFRFLKSCLGGLTLLAMGCWVSVNGSSFLKLLGPFSNQGKQFVNVGFFSIAIGALLVLLGLLGCCGAHKESKCLLLTFFSIILIIFIAEVAAGVVALAYSSFAEGILRAWAVPALQKDYGSDPVVTKIWNSTMAELRCCGFTNYTDFVGSKFESENKGSLPFTCCWTNSTTCSRDEAERSGVQVRWNTLLQCSITDHANIVGSVAAGIGILEIAAMVVSMYLYCHLDKRVH</sequence>
<evidence type="ECO:0000256" key="1">
    <source>
        <dbReference type="ARBA" id="ARBA00004155"/>
    </source>
</evidence>
<feature type="transmembrane region" description="Helical" evidence="10">
    <location>
        <begin position="58"/>
        <end position="77"/>
    </location>
</feature>
<dbReference type="OrthoDB" id="6134317at2759"/>
<dbReference type="PRINTS" id="PR00259">
    <property type="entry name" value="TMFOUR"/>
</dbReference>
<dbReference type="GO" id="GO:0005765">
    <property type="term" value="C:lysosomal membrane"/>
    <property type="evidence" value="ECO:0007669"/>
    <property type="project" value="UniProtKB-SubCell"/>
</dbReference>
<evidence type="ECO:0000256" key="5">
    <source>
        <dbReference type="ARBA" id="ARBA00023136"/>
    </source>
</evidence>
<evidence type="ECO:0000256" key="4">
    <source>
        <dbReference type="ARBA" id="ARBA00022989"/>
    </source>
</evidence>
<dbReference type="GeneTree" id="ENSGT00940000158851"/>
<dbReference type="InterPro" id="IPR008952">
    <property type="entry name" value="Tetraspanin_EC2_sf"/>
</dbReference>
<comment type="similarity">
    <text evidence="2 10">Belongs to the tetraspanin (TM4SF) family.</text>
</comment>
<comment type="subcellular location">
    <subcellularLocation>
        <location evidence="1">Lysosome membrane</location>
        <topology evidence="1">Multi-pass membrane protein</topology>
    </subcellularLocation>
    <subcellularLocation>
        <location evidence="10">Membrane</location>
        <topology evidence="10">Multi-pass membrane protein</topology>
    </subcellularLocation>
</comment>
<keyword evidence="7" id="KW-0458">Lysosome</keyword>
<evidence type="ECO:0000256" key="7">
    <source>
        <dbReference type="ARBA" id="ARBA00023228"/>
    </source>
</evidence>
<evidence type="ECO:0000256" key="10">
    <source>
        <dbReference type="RuleBase" id="RU361218"/>
    </source>
</evidence>
<keyword evidence="6" id="KW-0325">Glycoprotein</keyword>
<comment type="subunit">
    <text evidence="8">Interacts with SLC19A2. Interacts with NTRK1/TRKA.</text>
</comment>
<keyword evidence="3 10" id="KW-0812">Transmembrane</keyword>
<feature type="transmembrane region" description="Helical" evidence="10">
    <location>
        <begin position="215"/>
        <end position="239"/>
    </location>
</feature>
<dbReference type="PROSITE" id="PS00421">
    <property type="entry name" value="TM4_1"/>
    <property type="match status" value="1"/>
</dbReference>
<dbReference type="InParanoid" id="A0A7N6AFS1"/>
<evidence type="ECO:0000313" key="12">
    <source>
        <dbReference type="Proteomes" id="UP000265040"/>
    </source>
</evidence>
<dbReference type="PIRSF" id="PIRSF002419">
    <property type="entry name" value="Tetraspanin"/>
    <property type="match status" value="1"/>
</dbReference>
<feature type="transmembrane region" description="Helical" evidence="10">
    <location>
        <begin position="19"/>
        <end position="38"/>
    </location>
</feature>
<keyword evidence="4 10" id="KW-1133">Transmembrane helix</keyword>
<reference evidence="11" key="3">
    <citation type="submission" date="2025-09" db="UniProtKB">
        <authorList>
            <consortium name="Ensembl"/>
        </authorList>
    </citation>
    <scope>IDENTIFICATION</scope>
</reference>
<keyword evidence="5 10" id="KW-0472">Membrane</keyword>
<dbReference type="Pfam" id="PF00335">
    <property type="entry name" value="Tetraspanin"/>
    <property type="match status" value="1"/>
</dbReference>
<evidence type="ECO:0000256" key="9">
    <source>
        <dbReference type="ARBA" id="ARBA00054958"/>
    </source>
</evidence>
<protein>
    <recommendedName>
        <fullName evidence="10">Tetraspanin</fullName>
    </recommendedName>
</protein>
<evidence type="ECO:0000313" key="11">
    <source>
        <dbReference type="Ensembl" id="ENSATEP00000047735.1"/>
    </source>
</evidence>
<feature type="transmembrane region" description="Helical" evidence="10">
    <location>
        <begin position="89"/>
        <end position="114"/>
    </location>
</feature>
<accession>A0A7N6AFS1</accession>
<evidence type="ECO:0000256" key="2">
    <source>
        <dbReference type="ARBA" id="ARBA00006840"/>
    </source>
</evidence>
<evidence type="ECO:0000256" key="6">
    <source>
        <dbReference type="ARBA" id="ARBA00023180"/>
    </source>
</evidence>
<dbReference type="Ensembl" id="ENSATET00000063825.1">
    <property type="protein sequence ID" value="ENSATEP00000047735.1"/>
    <property type="gene ID" value="ENSATEG00000004022.2"/>
</dbReference>
<dbReference type="Proteomes" id="UP000265040">
    <property type="component" value="Chromosome 4"/>
</dbReference>
<dbReference type="InterPro" id="IPR018503">
    <property type="entry name" value="Tetraspanin_CS"/>
</dbReference>
<gene>
    <name evidence="11" type="primary">TSPAN1</name>
</gene>
<dbReference type="AlphaFoldDB" id="A0A7N6AFS1"/>
<evidence type="ECO:0000256" key="3">
    <source>
        <dbReference type="ARBA" id="ARBA00022692"/>
    </source>
</evidence>
<keyword evidence="12" id="KW-1185">Reference proteome</keyword>
<organism evidence="11 12">
    <name type="scientific">Anabas testudineus</name>
    <name type="common">Climbing perch</name>
    <name type="synonym">Anthias testudineus</name>
    <dbReference type="NCBI Taxonomy" id="64144"/>
    <lineage>
        <taxon>Eukaryota</taxon>
        <taxon>Metazoa</taxon>
        <taxon>Chordata</taxon>
        <taxon>Craniata</taxon>
        <taxon>Vertebrata</taxon>
        <taxon>Euteleostomi</taxon>
        <taxon>Actinopterygii</taxon>
        <taxon>Neopterygii</taxon>
        <taxon>Teleostei</taxon>
        <taxon>Neoteleostei</taxon>
        <taxon>Acanthomorphata</taxon>
        <taxon>Anabantaria</taxon>
        <taxon>Anabantiformes</taxon>
        <taxon>Anabantoidei</taxon>
        <taxon>Anabantidae</taxon>
        <taxon>Anabas</taxon>
    </lineage>
</organism>
<dbReference type="PANTHER" id="PTHR19282">
    <property type="entry name" value="TETRASPANIN"/>
    <property type="match status" value="1"/>
</dbReference>
<proteinExistence type="inferred from homology"/>
<name>A0A7N6AFS1_ANATE</name>
<comment type="function">
    <text evidence="9">Structural component of specialized membrane microdomains known as tetraspanin-enriched microdomains (TERMs), which act as platforms for receptor clustering and signaling. Participates thereby in diverse biological functions such as cell signal transduction, adhesion, migration and protein trafficking. Regulates neuronal differentiation in response to NGF by facilitating NGF-mediated activation of NTRK1/TRKA receptor tyrosine kinase and subsequent downstream signaling pathways. Plays a role in the inhibition of TNFalpha-induced apoptosis. Mechanistically, inhibits the NF-kappa-B signaling pathway by blocking phosphorylation of CHUK. Also promotes the stability of the thiamine transporter 1/SLC19A2 in intestinal epithelial cells leading to an increase of thiamine uptake process.</text>
</comment>
<dbReference type="PANTHER" id="PTHR19282:SF216">
    <property type="entry name" value="TETRASPANIN-1"/>
    <property type="match status" value="1"/>
</dbReference>